<dbReference type="GO" id="GO:0035869">
    <property type="term" value="C:ciliary transition zone"/>
    <property type="evidence" value="ECO:0007669"/>
    <property type="project" value="TreeGrafter"/>
</dbReference>
<name>A0A2G5V408_9PELO</name>
<evidence type="ECO:0000256" key="4">
    <source>
        <dbReference type="ARBA" id="ARBA00023136"/>
    </source>
</evidence>
<dbReference type="EMBL" id="PDUG01000002">
    <property type="protein sequence ID" value="PIC46524.1"/>
    <property type="molecule type" value="Genomic_DNA"/>
</dbReference>
<dbReference type="GO" id="GO:1905515">
    <property type="term" value="P:non-motile cilium assembly"/>
    <property type="evidence" value="ECO:0007669"/>
    <property type="project" value="TreeGrafter"/>
</dbReference>
<feature type="transmembrane region" description="Helical" evidence="5">
    <location>
        <begin position="38"/>
        <end position="57"/>
    </location>
</feature>
<evidence type="ECO:0000256" key="1">
    <source>
        <dbReference type="ARBA" id="ARBA00004141"/>
    </source>
</evidence>
<gene>
    <name evidence="6" type="primary">Cni-mks-2</name>
    <name evidence="6" type="synonym">Cnig_chr_II.g6187</name>
    <name evidence="6" type="ORF">B9Z55_006187</name>
</gene>
<keyword evidence="3 5" id="KW-1133">Transmembrane helix</keyword>
<sequence length="161" mass="18725">MNIKKKKIIKQTFHQLSSFQRSSLVYQILLNLQKTLSLVYFLVIIILFFYKGTILPYPRYVRVMEFFIIIPFAPIEYLRINWGGRGNLLESTAFLTLSTILSFPVIIILVYLEFFQNYVLFIEEIFTYVLGFFVILETLLSLVLSITFSSSGHPASGQRTS</sequence>
<protein>
    <submittedName>
        <fullName evidence="6">Uncharacterized protein</fullName>
    </submittedName>
</protein>
<keyword evidence="4 5" id="KW-0472">Membrane</keyword>
<evidence type="ECO:0000256" key="3">
    <source>
        <dbReference type="ARBA" id="ARBA00022989"/>
    </source>
</evidence>
<feature type="transmembrane region" description="Helical" evidence="5">
    <location>
        <begin position="125"/>
        <end position="149"/>
    </location>
</feature>
<evidence type="ECO:0000313" key="7">
    <source>
        <dbReference type="Proteomes" id="UP000230233"/>
    </source>
</evidence>
<dbReference type="AlphaFoldDB" id="A0A2G5V408"/>
<feature type="transmembrane region" description="Helical" evidence="5">
    <location>
        <begin position="92"/>
        <end position="113"/>
    </location>
</feature>
<keyword evidence="7" id="KW-1185">Reference proteome</keyword>
<dbReference type="GO" id="GO:0016020">
    <property type="term" value="C:membrane"/>
    <property type="evidence" value="ECO:0007669"/>
    <property type="project" value="UniProtKB-SubCell"/>
</dbReference>
<dbReference type="PANTHER" id="PTHR13531">
    <property type="entry name" value="GEO07735P1-RELATED-RELATED"/>
    <property type="match status" value="1"/>
</dbReference>
<dbReference type="Pfam" id="PF09799">
    <property type="entry name" value="Transmemb_17"/>
    <property type="match status" value="1"/>
</dbReference>
<proteinExistence type="predicted"/>
<comment type="caution">
    <text evidence="6">The sequence shown here is derived from an EMBL/GenBank/DDBJ whole genome shotgun (WGS) entry which is preliminary data.</text>
</comment>
<evidence type="ECO:0000313" key="6">
    <source>
        <dbReference type="EMBL" id="PIC46524.1"/>
    </source>
</evidence>
<dbReference type="InterPro" id="IPR019184">
    <property type="entry name" value="Uncharacterised_TM-17"/>
</dbReference>
<evidence type="ECO:0000256" key="5">
    <source>
        <dbReference type="SAM" id="Phobius"/>
    </source>
</evidence>
<dbReference type="Proteomes" id="UP000230233">
    <property type="component" value="Chromosome II"/>
</dbReference>
<comment type="subcellular location">
    <subcellularLocation>
        <location evidence="1">Membrane</location>
        <topology evidence="1">Multi-pass membrane protein</topology>
    </subcellularLocation>
</comment>
<dbReference type="STRING" id="1611254.A0A2G5V408"/>
<reference evidence="7" key="1">
    <citation type="submission" date="2017-10" db="EMBL/GenBank/DDBJ databases">
        <title>Rapid genome shrinkage in a self-fertile nematode reveals novel sperm competition proteins.</title>
        <authorList>
            <person name="Yin D."/>
            <person name="Schwarz E.M."/>
            <person name="Thomas C.G."/>
            <person name="Felde R.L."/>
            <person name="Korf I.F."/>
            <person name="Cutter A.D."/>
            <person name="Schartner C.M."/>
            <person name="Ralston E.J."/>
            <person name="Meyer B.J."/>
            <person name="Haag E.S."/>
        </authorList>
    </citation>
    <scope>NUCLEOTIDE SEQUENCE [LARGE SCALE GENOMIC DNA]</scope>
    <source>
        <strain evidence="7">JU1422</strain>
    </source>
</reference>
<dbReference type="PANTHER" id="PTHR13531:SF0">
    <property type="entry name" value="GEO07735P1-RELATED"/>
    <property type="match status" value="1"/>
</dbReference>
<accession>A0A2G5V408</accession>
<dbReference type="OrthoDB" id="262535at2759"/>
<evidence type="ECO:0000256" key="2">
    <source>
        <dbReference type="ARBA" id="ARBA00022692"/>
    </source>
</evidence>
<keyword evidence="2 5" id="KW-0812">Transmembrane</keyword>
<organism evidence="6 7">
    <name type="scientific">Caenorhabditis nigoni</name>
    <dbReference type="NCBI Taxonomy" id="1611254"/>
    <lineage>
        <taxon>Eukaryota</taxon>
        <taxon>Metazoa</taxon>
        <taxon>Ecdysozoa</taxon>
        <taxon>Nematoda</taxon>
        <taxon>Chromadorea</taxon>
        <taxon>Rhabditida</taxon>
        <taxon>Rhabditina</taxon>
        <taxon>Rhabditomorpha</taxon>
        <taxon>Rhabditoidea</taxon>
        <taxon>Rhabditidae</taxon>
        <taxon>Peloderinae</taxon>
        <taxon>Caenorhabditis</taxon>
    </lineage>
</organism>